<gene>
    <name evidence="2" type="ORF">R1sor_011546</name>
</gene>
<reference evidence="2 3" key="1">
    <citation type="submission" date="2024-09" db="EMBL/GenBank/DDBJ databases">
        <title>Chromosome-scale assembly of Riccia sorocarpa.</title>
        <authorList>
            <person name="Paukszto L."/>
        </authorList>
    </citation>
    <scope>NUCLEOTIDE SEQUENCE [LARGE SCALE GENOMIC DNA]</scope>
    <source>
        <strain evidence="2">LP-2024</strain>
        <tissue evidence="2">Aerial parts of the thallus</tissue>
    </source>
</reference>
<proteinExistence type="predicted"/>
<evidence type="ECO:0000256" key="1">
    <source>
        <dbReference type="SAM" id="MobiDB-lite"/>
    </source>
</evidence>
<feature type="compositionally biased region" description="Basic and acidic residues" evidence="1">
    <location>
        <begin position="83"/>
        <end position="99"/>
    </location>
</feature>
<dbReference type="Proteomes" id="UP001633002">
    <property type="component" value="Unassembled WGS sequence"/>
</dbReference>
<organism evidence="2 3">
    <name type="scientific">Riccia sorocarpa</name>
    <dbReference type="NCBI Taxonomy" id="122646"/>
    <lineage>
        <taxon>Eukaryota</taxon>
        <taxon>Viridiplantae</taxon>
        <taxon>Streptophyta</taxon>
        <taxon>Embryophyta</taxon>
        <taxon>Marchantiophyta</taxon>
        <taxon>Marchantiopsida</taxon>
        <taxon>Marchantiidae</taxon>
        <taxon>Marchantiales</taxon>
        <taxon>Ricciaceae</taxon>
        <taxon>Riccia</taxon>
    </lineage>
</organism>
<sequence length="227" mass="25630">MGSVFARETNTKGQWEWKADNAKTTLHMAEMVAHALDDETELLAGRQILLPEFKLDFKALAKLSALLKLKKPSKAAASKKGSKREQSAKKVKGDDGAAEDRTFENRLQYIWINTRGSPSKKTADPWNTDLDGGGGDWSSAVKLKGDIKMELSHHYDPKKDYDLHSIRSRTKDEETEEEKVERLPKAKELELLSLAPRYTEPDMKGALVIDQEQEDDFKNSKDLLAEK</sequence>
<name>A0ABD3I165_9MARC</name>
<evidence type="ECO:0000313" key="2">
    <source>
        <dbReference type="EMBL" id="KAL3697470.1"/>
    </source>
</evidence>
<keyword evidence="3" id="KW-1185">Reference proteome</keyword>
<feature type="region of interest" description="Disordered" evidence="1">
    <location>
        <begin position="71"/>
        <end position="99"/>
    </location>
</feature>
<dbReference type="AlphaFoldDB" id="A0ABD3I165"/>
<dbReference type="EMBL" id="JBJQOH010000002">
    <property type="protein sequence ID" value="KAL3697470.1"/>
    <property type="molecule type" value="Genomic_DNA"/>
</dbReference>
<protein>
    <submittedName>
        <fullName evidence="2">Uncharacterized protein</fullName>
    </submittedName>
</protein>
<accession>A0ABD3I165</accession>
<comment type="caution">
    <text evidence="2">The sequence shown here is derived from an EMBL/GenBank/DDBJ whole genome shotgun (WGS) entry which is preliminary data.</text>
</comment>
<evidence type="ECO:0000313" key="3">
    <source>
        <dbReference type="Proteomes" id="UP001633002"/>
    </source>
</evidence>